<protein>
    <submittedName>
        <fullName evidence="2">Uncharacterized protein</fullName>
    </submittedName>
</protein>
<accession>A0AA36H6J3</accession>
<evidence type="ECO:0000313" key="2">
    <source>
        <dbReference type="EMBL" id="CAJ0604574.1"/>
    </source>
</evidence>
<organism evidence="2 3">
    <name type="scientific">Cylicocyclus nassatus</name>
    <name type="common">Nematode worm</name>
    <dbReference type="NCBI Taxonomy" id="53992"/>
    <lineage>
        <taxon>Eukaryota</taxon>
        <taxon>Metazoa</taxon>
        <taxon>Ecdysozoa</taxon>
        <taxon>Nematoda</taxon>
        <taxon>Chromadorea</taxon>
        <taxon>Rhabditida</taxon>
        <taxon>Rhabditina</taxon>
        <taxon>Rhabditomorpha</taxon>
        <taxon>Strongyloidea</taxon>
        <taxon>Strongylidae</taxon>
        <taxon>Cylicocyclus</taxon>
    </lineage>
</organism>
<gene>
    <name evidence="2" type="ORF">CYNAS_LOCUS16557</name>
</gene>
<dbReference type="Proteomes" id="UP001176961">
    <property type="component" value="Unassembled WGS sequence"/>
</dbReference>
<keyword evidence="1" id="KW-0732">Signal</keyword>
<sequence length="102" mass="11050">MPITTLIVVYHIVLVRTHSLQKTSPIGISYEDDDGEPVESSAVAVGSSACCIVTASFNDCRLIVSTLRFVLHDLVTEVSIQFAQETKPIIDKALTFSGEVNP</sequence>
<comment type="caution">
    <text evidence="2">The sequence shown here is derived from an EMBL/GenBank/DDBJ whole genome shotgun (WGS) entry which is preliminary data.</text>
</comment>
<feature type="signal peptide" evidence="1">
    <location>
        <begin position="1"/>
        <end position="17"/>
    </location>
</feature>
<keyword evidence="3" id="KW-1185">Reference proteome</keyword>
<reference evidence="2" key="1">
    <citation type="submission" date="2023-07" db="EMBL/GenBank/DDBJ databases">
        <authorList>
            <consortium name="CYATHOMIX"/>
        </authorList>
    </citation>
    <scope>NUCLEOTIDE SEQUENCE</scope>
    <source>
        <strain evidence="2">N/A</strain>
    </source>
</reference>
<feature type="chain" id="PRO_5041461041" evidence="1">
    <location>
        <begin position="18"/>
        <end position="102"/>
    </location>
</feature>
<dbReference type="EMBL" id="CATQJL010000305">
    <property type="protein sequence ID" value="CAJ0604574.1"/>
    <property type="molecule type" value="Genomic_DNA"/>
</dbReference>
<proteinExistence type="predicted"/>
<name>A0AA36H6J3_CYLNA</name>
<evidence type="ECO:0000313" key="3">
    <source>
        <dbReference type="Proteomes" id="UP001176961"/>
    </source>
</evidence>
<dbReference type="AlphaFoldDB" id="A0AA36H6J3"/>
<evidence type="ECO:0000256" key="1">
    <source>
        <dbReference type="SAM" id="SignalP"/>
    </source>
</evidence>